<dbReference type="Proteomes" id="UP000247696">
    <property type="component" value="Chromosome"/>
</dbReference>
<dbReference type="PANTHER" id="PTHR11717:SF31">
    <property type="entry name" value="LOW MOLECULAR WEIGHT PROTEIN-TYROSINE-PHOSPHATASE ETP-RELATED"/>
    <property type="match status" value="1"/>
</dbReference>
<gene>
    <name evidence="6" type="primary">ptp</name>
    <name evidence="6" type="ORF">Csp1_24150</name>
</gene>
<dbReference type="RefSeq" id="WP_283949416.1">
    <property type="nucleotide sequence ID" value="NZ_CP024988.1"/>
</dbReference>
<reference evidence="7" key="1">
    <citation type="submission" date="2017-11" db="EMBL/GenBank/DDBJ databases">
        <title>Otitis media/interna in a cat caused by the recently described species Corynebacterium provencense.</title>
        <authorList>
            <person name="Kittl S."/>
            <person name="Brodard I."/>
            <person name="Rychener L."/>
            <person name="Jores J."/>
            <person name="Roosje P."/>
            <person name="Gobeli Brawand S."/>
        </authorList>
    </citation>
    <scope>NUCLEOTIDE SEQUENCE [LARGE SCALE GENOMIC DNA]</scope>
    <source>
        <strain evidence="7">17KM38</strain>
    </source>
</reference>
<dbReference type="PANTHER" id="PTHR11717">
    <property type="entry name" value="LOW MOLECULAR WEIGHT PROTEIN TYROSINE PHOSPHATASE"/>
    <property type="match status" value="1"/>
</dbReference>
<evidence type="ECO:0000259" key="5">
    <source>
        <dbReference type="SMART" id="SM00226"/>
    </source>
</evidence>
<evidence type="ECO:0000256" key="4">
    <source>
        <dbReference type="PIRSR" id="PIRSR617867-1"/>
    </source>
</evidence>
<dbReference type="GO" id="GO:0004725">
    <property type="term" value="F:protein tyrosine phosphatase activity"/>
    <property type="evidence" value="ECO:0007669"/>
    <property type="project" value="UniProtKB-EC"/>
</dbReference>
<evidence type="ECO:0000256" key="2">
    <source>
        <dbReference type="ARBA" id="ARBA00022801"/>
    </source>
</evidence>
<feature type="active site" description="Nucleophile" evidence="4">
    <location>
        <position position="27"/>
    </location>
</feature>
<dbReference type="EMBL" id="CP024988">
    <property type="protein sequence ID" value="AWT27163.1"/>
    <property type="molecule type" value="Genomic_DNA"/>
</dbReference>
<organism evidence="6 7">
    <name type="scientific">Corynebacterium provencense</name>
    <dbReference type="NCBI Taxonomy" id="1737425"/>
    <lineage>
        <taxon>Bacteria</taxon>
        <taxon>Bacillati</taxon>
        <taxon>Actinomycetota</taxon>
        <taxon>Actinomycetes</taxon>
        <taxon>Mycobacteriales</taxon>
        <taxon>Corynebacteriaceae</taxon>
        <taxon>Corynebacterium</taxon>
    </lineage>
</organism>
<evidence type="ECO:0000256" key="3">
    <source>
        <dbReference type="ARBA" id="ARBA00022912"/>
    </source>
</evidence>
<dbReference type="AlphaFoldDB" id="A0A2Z3Z0N9"/>
<dbReference type="EC" id="3.1.3.48" evidence="6"/>
<evidence type="ECO:0000313" key="6">
    <source>
        <dbReference type="EMBL" id="AWT27163.1"/>
    </source>
</evidence>
<keyword evidence="2 6" id="KW-0378">Hydrolase</keyword>
<name>A0A2Z3Z0N9_9CORY</name>
<dbReference type="InterPro" id="IPR017867">
    <property type="entry name" value="Tyr_phospatase_low_mol_wt"/>
</dbReference>
<feature type="domain" description="Phosphotyrosine protein phosphatase I" evidence="5">
    <location>
        <begin position="21"/>
        <end position="187"/>
    </location>
</feature>
<dbReference type="PRINTS" id="PR00719">
    <property type="entry name" value="LMWPTPASE"/>
</dbReference>
<dbReference type="InterPro" id="IPR036196">
    <property type="entry name" value="Ptyr_pPase_sf"/>
</dbReference>
<comment type="similarity">
    <text evidence="1">Belongs to the low molecular weight phosphotyrosine protein phosphatase family.</text>
</comment>
<dbReference type="SMART" id="SM00226">
    <property type="entry name" value="LMWPc"/>
    <property type="match status" value="1"/>
</dbReference>
<dbReference type="Gene3D" id="3.40.50.2300">
    <property type="match status" value="1"/>
</dbReference>
<keyword evidence="3" id="KW-0904">Protein phosphatase</keyword>
<sequence>MSSAMSSEQQSSAPPQTPAPLRVLFVCTGNICRSPAAEYLLRDYLGGDHPGIAVSSAGVAGLSGHPMDSRSVDYLKGRGIDGNGFSARRVSRRILESQDLVVCFEQRQVDSCLITHPGAMSKTFRLPQLAQWHRSGLLPSLTALPELRHGLPRVDGDVEDPVGFSSAKEYTRVLEAIDNDVAELSALLTYGR</sequence>
<accession>A0A2Z3Z0N9</accession>
<dbReference type="SUPFAM" id="SSF52788">
    <property type="entry name" value="Phosphotyrosine protein phosphatases I"/>
    <property type="match status" value="1"/>
</dbReference>
<dbReference type="KEGG" id="cpre:Csp1_24150"/>
<evidence type="ECO:0000313" key="7">
    <source>
        <dbReference type="Proteomes" id="UP000247696"/>
    </source>
</evidence>
<dbReference type="Pfam" id="PF01451">
    <property type="entry name" value="LMWPc"/>
    <property type="match status" value="1"/>
</dbReference>
<dbReference type="STRING" id="1737425.GCA_900049755_01451"/>
<proteinExistence type="inferred from homology"/>
<dbReference type="InterPro" id="IPR023485">
    <property type="entry name" value="Ptyr_pPase"/>
</dbReference>
<feature type="active site" evidence="4">
    <location>
        <position position="33"/>
    </location>
</feature>
<keyword evidence="7" id="KW-1185">Reference proteome</keyword>
<protein>
    <submittedName>
        <fullName evidence="6">Low molecular weight protein-tyrosine-phosphatase Ptp</fullName>
        <ecNumber evidence="6">3.1.3.48</ecNumber>
    </submittedName>
</protein>
<evidence type="ECO:0000256" key="1">
    <source>
        <dbReference type="ARBA" id="ARBA00011063"/>
    </source>
</evidence>
<dbReference type="InterPro" id="IPR050438">
    <property type="entry name" value="LMW_PTPase"/>
</dbReference>